<dbReference type="STRING" id="540747.SAMN04488031_101584"/>
<keyword evidence="2 4" id="KW-0732">Signal</keyword>
<dbReference type="GO" id="GO:0030246">
    <property type="term" value="F:carbohydrate binding"/>
    <property type="evidence" value="ECO:0007669"/>
    <property type="project" value="TreeGrafter"/>
</dbReference>
<keyword evidence="6" id="KW-0675">Receptor</keyword>
<dbReference type="Gene3D" id="3.40.190.170">
    <property type="entry name" value="Bacterial extracellular solute-binding protein, family 7"/>
    <property type="match status" value="1"/>
</dbReference>
<reference evidence="5 7" key="1">
    <citation type="submission" date="2015-04" db="EMBL/GenBank/DDBJ databases">
        <title>The draft genome sequence of Roseovarius indicus B108T.</title>
        <authorList>
            <person name="Li G."/>
            <person name="Lai Q."/>
            <person name="Shao Z."/>
            <person name="Yan P."/>
        </authorList>
    </citation>
    <scope>NUCLEOTIDE SEQUENCE [LARGE SCALE GENOMIC DNA]</scope>
    <source>
        <strain evidence="5 7">B108</strain>
    </source>
</reference>
<sequence length="334" mass="36602">MSYFRSVALGAAMSLAGVAGAAAQEVQERTMTLGHVVAEQFPYHTSAMFMKEKMAEETDGKWTLEVHPSGAMGGERDALDALLLGTMDFTWVHTAAMASFVPSFELFNMPFVFHSPEHIEEALSTLDFSKFYEEADAAGFKLIGIGSPAFRYPMNNIRPIETAADFEDIKMRTMGVSAHIDTYEALGSQVASTSFAELYGALQTGTVDGNENALSALNAMRFNEVQEYLTLLPTVANIAVLVMSKSTYDAMSAEEQALVDEIGKQTVEKNNSDYASMDAEALEAMKQEGLKVNEIDDLSSFVEATAPVREKYSQDLEPWVRDLMAEIQELPSAK</sequence>
<comment type="subcellular location">
    <subcellularLocation>
        <location evidence="1">Periplasm</location>
    </subcellularLocation>
</comment>
<evidence type="ECO:0000313" key="8">
    <source>
        <dbReference type="Proteomes" id="UP000325785"/>
    </source>
</evidence>
<dbReference type="CDD" id="cd13603">
    <property type="entry name" value="PBP2_TRAP_Siap_TeaA_like"/>
    <property type="match status" value="1"/>
</dbReference>
<accession>A0A0T5PB31</accession>
<dbReference type="RefSeq" id="WP_057815346.1">
    <property type="nucleotide sequence ID" value="NZ_CP031598.1"/>
</dbReference>
<dbReference type="PATRIC" id="fig|540747.5.peg.4528"/>
<dbReference type="NCBIfam" id="NF037995">
    <property type="entry name" value="TRAP_S1"/>
    <property type="match status" value="1"/>
</dbReference>
<dbReference type="InterPro" id="IPR038404">
    <property type="entry name" value="TRAP_DctP_sf"/>
</dbReference>
<dbReference type="EMBL" id="CP031598">
    <property type="protein sequence ID" value="QEW26953.1"/>
    <property type="molecule type" value="Genomic_DNA"/>
</dbReference>
<dbReference type="OrthoDB" id="8673861at2"/>
<organism evidence="5 7">
    <name type="scientific">Roseovarius indicus</name>
    <dbReference type="NCBI Taxonomy" id="540747"/>
    <lineage>
        <taxon>Bacteria</taxon>
        <taxon>Pseudomonadati</taxon>
        <taxon>Pseudomonadota</taxon>
        <taxon>Alphaproteobacteria</taxon>
        <taxon>Rhodobacterales</taxon>
        <taxon>Roseobacteraceae</taxon>
        <taxon>Roseovarius</taxon>
    </lineage>
</organism>
<dbReference type="PANTHER" id="PTHR33376:SF2">
    <property type="entry name" value="DICARBOXYLATE-BINDING PERIPLASMIC PROTEIN"/>
    <property type="match status" value="1"/>
</dbReference>
<evidence type="ECO:0000313" key="6">
    <source>
        <dbReference type="EMBL" id="QEW26953.1"/>
    </source>
</evidence>
<name>A0A0T5PB31_9RHOB</name>
<evidence type="ECO:0000313" key="5">
    <source>
        <dbReference type="EMBL" id="KRS18216.1"/>
    </source>
</evidence>
<dbReference type="GO" id="GO:0055085">
    <property type="term" value="P:transmembrane transport"/>
    <property type="evidence" value="ECO:0007669"/>
    <property type="project" value="InterPro"/>
</dbReference>
<dbReference type="KEGG" id="rid:RIdsm_02761"/>
<dbReference type="Proteomes" id="UP000325785">
    <property type="component" value="Chromosome"/>
</dbReference>
<dbReference type="InterPro" id="IPR018389">
    <property type="entry name" value="DctP_fam"/>
</dbReference>
<dbReference type="AlphaFoldDB" id="A0A0T5PB31"/>
<dbReference type="PIRSF" id="PIRSF006470">
    <property type="entry name" value="DctB"/>
    <property type="match status" value="1"/>
</dbReference>
<evidence type="ECO:0000256" key="3">
    <source>
        <dbReference type="ARBA" id="ARBA00022764"/>
    </source>
</evidence>
<evidence type="ECO:0000256" key="2">
    <source>
        <dbReference type="ARBA" id="ARBA00022729"/>
    </source>
</evidence>
<evidence type="ECO:0000256" key="4">
    <source>
        <dbReference type="SAM" id="SignalP"/>
    </source>
</evidence>
<feature type="signal peptide" evidence="4">
    <location>
        <begin position="1"/>
        <end position="21"/>
    </location>
</feature>
<dbReference type="GO" id="GO:0030288">
    <property type="term" value="C:outer membrane-bounded periplasmic space"/>
    <property type="evidence" value="ECO:0007669"/>
    <property type="project" value="InterPro"/>
</dbReference>
<reference evidence="6 8" key="2">
    <citation type="submission" date="2018-08" db="EMBL/GenBank/DDBJ databases">
        <title>Genetic Globetrotter - A new plasmid hitch-hiking vast phylogenetic and geographic distances.</title>
        <authorList>
            <person name="Vollmers J."/>
            <person name="Petersen J."/>
        </authorList>
    </citation>
    <scope>NUCLEOTIDE SEQUENCE [LARGE SCALE GENOMIC DNA]</scope>
    <source>
        <strain evidence="6 8">DSM 26383</strain>
    </source>
</reference>
<dbReference type="PANTHER" id="PTHR33376">
    <property type="match status" value="1"/>
</dbReference>
<evidence type="ECO:0000313" key="7">
    <source>
        <dbReference type="Proteomes" id="UP000051401"/>
    </source>
</evidence>
<evidence type="ECO:0000256" key="1">
    <source>
        <dbReference type="ARBA" id="ARBA00004418"/>
    </source>
</evidence>
<dbReference type="EMBL" id="LAXI01000004">
    <property type="protein sequence ID" value="KRS18216.1"/>
    <property type="molecule type" value="Genomic_DNA"/>
</dbReference>
<protein>
    <submittedName>
        <fullName evidence="6">Extracytoplasmic solute receptor protein YiaO</fullName>
    </submittedName>
</protein>
<dbReference type="Pfam" id="PF03480">
    <property type="entry name" value="DctP"/>
    <property type="match status" value="1"/>
</dbReference>
<gene>
    <name evidence="6" type="primary">yiaO_9</name>
    <name evidence="6" type="ORF">RIdsm_02761</name>
    <name evidence="5" type="ORF">XM52_08685</name>
</gene>
<keyword evidence="3" id="KW-0574">Periplasm</keyword>
<dbReference type="InterPro" id="IPR004682">
    <property type="entry name" value="TRAP_DctP"/>
</dbReference>
<proteinExistence type="predicted"/>
<keyword evidence="7" id="KW-1185">Reference proteome</keyword>
<dbReference type="Proteomes" id="UP000051401">
    <property type="component" value="Unassembled WGS sequence"/>
</dbReference>
<feature type="chain" id="PRO_5010437512" evidence="4">
    <location>
        <begin position="22"/>
        <end position="334"/>
    </location>
</feature>